<accession>A0A4R0K0D1</accession>
<protein>
    <submittedName>
        <fullName evidence="4">GNAT family N-acetyltransferase</fullName>
    </submittedName>
</protein>
<dbReference type="CDD" id="cd04301">
    <property type="entry name" value="NAT_SF"/>
    <property type="match status" value="2"/>
</dbReference>
<organism evidence="4 5">
    <name type="scientific">Kribbella capetownensis</name>
    <dbReference type="NCBI Taxonomy" id="1572659"/>
    <lineage>
        <taxon>Bacteria</taxon>
        <taxon>Bacillati</taxon>
        <taxon>Actinomycetota</taxon>
        <taxon>Actinomycetes</taxon>
        <taxon>Propionibacteriales</taxon>
        <taxon>Kribbellaceae</taxon>
        <taxon>Kribbella</taxon>
    </lineage>
</organism>
<dbReference type="PANTHER" id="PTHR43877">
    <property type="entry name" value="AMINOALKYLPHOSPHONATE N-ACETYLTRANSFERASE-RELATED-RELATED"/>
    <property type="match status" value="1"/>
</dbReference>
<evidence type="ECO:0000313" key="5">
    <source>
        <dbReference type="Proteomes" id="UP000293342"/>
    </source>
</evidence>
<dbReference type="RefSeq" id="WP_131511202.1">
    <property type="nucleotide sequence ID" value="NZ_SJKD01000001.1"/>
</dbReference>
<feature type="domain" description="N-acetyltransferase" evidence="3">
    <location>
        <begin position="175"/>
        <end position="325"/>
    </location>
</feature>
<keyword evidence="5" id="KW-1185">Reference proteome</keyword>
<name>A0A4R0K0D1_9ACTN</name>
<comment type="caution">
    <text evidence="4">The sequence shown here is derived from an EMBL/GenBank/DDBJ whole genome shotgun (WGS) entry which is preliminary data.</text>
</comment>
<evidence type="ECO:0000313" key="4">
    <source>
        <dbReference type="EMBL" id="TCC52457.1"/>
    </source>
</evidence>
<dbReference type="EMBL" id="SJKD01000001">
    <property type="protein sequence ID" value="TCC52457.1"/>
    <property type="molecule type" value="Genomic_DNA"/>
</dbReference>
<dbReference type="GO" id="GO:0016747">
    <property type="term" value="F:acyltransferase activity, transferring groups other than amino-acyl groups"/>
    <property type="evidence" value="ECO:0007669"/>
    <property type="project" value="InterPro"/>
</dbReference>
<dbReference type="OrthoDB" id="9799092at2"/>
<sequence length="325" mass="36135">MGTITWPEGLDARPIDKGDAEAWAELLAAREKVDQEGENYDADDLIEELEDAQLDTARDTVGLWAGGRMIGYGKVYASSSVVDVARIRTEGTVHPQWRRQGVGTALLRWLIQRAGEVHTGKHPDTKGEINTATISTNVGADRLLRTFGFEECRYFFDMKRPLDSVVPETELADGLRLAQFDPAMNEDLRVTHNEAFRDHWGSTPRDPESWQNWVTGSRAFRRGQSYVVLDGDTIAAYVLCYEWVADTEATGIKELYIGQVGTRRNYRGRGLARATLAKVLTEAVQAGFQRAGLGVDADNPTGALGLYEGLGFAIHSKWITYRLPL</sequence>
<keyword evidence="2" id="KW-0012">Acyltransferase</keyword>
<dbReference type="PROSITE" id="PS51186">
    <property type="entry name" value="GNAT"/>
    <property type="match status" value="2"/>
</dbReference>
<dbReference type="InterPro" id="IPR050832">
    <property type="entry name" value="Bact_Acetyltransf"/>
</dbReference>
<dbReference type="Gene3D" id="3.40.630.30">
    <property type="match status" value="1"/>
</dbReference>
<evidence type="ECO:0000256" key="2">
    <source>
        <dbReference type="ARBA" id="ARBA00023315"/>
    </source>
</evidence>
<gene>
    <name evidence="4" type="ORF">E0H75_01405</name>
</gene>
<keyword evidence="1 4" id="KW-0808">Transferase</keyword>
<feature type="domain" description="N-acetyltransferase" evidence="3">
    <location>
        <begin position="10"/>
        <end position="172"/>
    </location>
</feature>
<evidence type="ECO:0000259" key="3">
    <source>
        <dbReference type="PROSITE" id="PS51186"/>
    </source>
</evidence>
<dbReference type="InterPro" id="IPR000182">
    <property type="entry name" value="GNAT_dom"/>
</dbReference>
<evidence type="ECO:0000256" key="1">
    <source>
        <dbReference type="ARBA" id="ARBA00022679"/>
    </source>
</evidence>
<dbReference type="Proteomes" id="UP000293342">
    <property type="component" value="Unassembled WGS sequence"/>
</dbReference>
<dbReference type="PANTHER" id="PTHR43877:SF2">
    <property type="entry name" value="AMINOALKYLPHOSPHONATE N-ACETYLTRANSFERASE-RELATED"/>
    <property type="match status" value="1"/>
</dbReference>
<dbReference type="SUPFAM" id="SSF55729">
    <property type="entry name" value="Acyl-CoA N-acyltransferases (Nat)"/>
    <property type="match status" value="2"/>
</dbReference>
<dbReference type="InterPro" id="IPR016181">
    <property type="entry name" value="Acyl_CoA_acyltransferase"/>
</dbReference>
<dbReference type="AlphaFoldDB" id="A0A4R0K0D1"/>
<dbReference type="Pfam" id="PF00583">
    <property type="entry name" value="Acetyltransf_1"/>
    <property type="match status" value="2"/>
</dbReference>
<proteinExistence type="predicted"/>
<reference evidence="4 5" key="1">
    <citation type="submission" date="2019-02" db="EMBL/GenBank/DDBJ databases">
        <title>Kribbella capetownensis sp. nov. and Kribbella speibonae sp. nov., isolated from soil.</title>
        <authorList>
            <person name="Curtis S.M."/>
            <person name="Norton I."/>
            <person name="Everest G.J."/>
            <person name="Meyers P.R."/>
        </authorList>
    </citation>
    <scope>NUCLEOTIDE SEQUENCE [LARGE SCALE GENOMIC DNA]</scope>
    <source>
        <strain evidence="4 5">YM53</strain>
    </source>
</reference>